<keyword evidence="2" id="KW-0677">Repeat</keyword>
<reference evidence="4" key="1">
    <citation type="submission" date="2022-08" db="EMBL/GenBank/DDBJ databases">
        <authorList>
            <person name="Gutierrez-Valencia J."/>
        </authorList>
    </citation>
    <scope>NUCLEOTIDE SEQUENCE</scope>
</reference>
<sequence length="284" mass="31788">MIQRGLLPDVVTYSCLIHGLCISSQENEAMMLLDEMIEKNVMPNLYTFNILVDAFCKKGNVLEAKAVVKRMIQRGLLPNNITYNSLMNGYSLRNEVDKARRVFDCMGYLDKALALFEAMKSNKLKPDVPMYNFIIAGLFEAGRVNEAREMFSTLSEGDCLKPTTRTYNIVINGLCRQGLVDDAYNLFRTMEGLTCPPNCKSYNVIIHGFLQHKGPFEAGDLIQEMLSKGFTADTTTMSLLMDLTSKNQLNHPVVRKLVGDSGMACEEVRPKGLSAERNITPEAC</sequence>
<dbReference type="Gene3D" id="1.25.40.10">
    <property type="entry name" value="Tetratricopeptide repeat domain"/>
    <property type="match status" value="2"/>
</dbReference>
<dbReference type="PROSITE" id="PS51375">
    <property type="entry name" value="PPR"/>
    <property type="match status" value="6"/>
</dbReference>
<dbReference type="EMBL" id="CAMGYJ010000011">
    <property type="protein sequence ID" value="CAI0560662.1"/>
    <property type="molecule type" value="Genomic_DNA"/>
</dbReference>
<dbReference type="InterPro" id="IPR050872">
    <property type="entry name" value="PPR_P_subfamily"/>
</dbReference>
<evidence type="ECO:0000256" key="3">
    <source>
        <dbReference type="PROSITE-ProRule" id="PRU00708"/>
    </source>
</evidence>
<dbReference type="NCBIfam" id="TIGR00756">
    <property type="entry name" value="PPR"/>
    <property type="match status" value="6"/>
</dbReference>
<dbReference type="InterPro" id="IPR002885">
    <property type="entry name" value="PPR_rpt"/>
</dbReference>
<dbReference type="AlphaFoldDB" id="A0AAV0RVW1"/>
<feature type="repeat" description="PPR" evidence="3">
    <location>
        <begin position="163"/>
        <end position="197"/>
    </location>
</feature>
<dbReference type="Proteomes" id="UP001154282">
    <property type="component" value="Unassembled WGS sequence"/>
</dbReference>
<proteinExistence type="inferred from homology"/>
<dbReference type="PANTHER" id="PTHR46128">
    <property type="entry name" value="MITOCHONDRIAL GROUP I INTRON SPLICING FACTOR CCM1"/>
    <property type="match status" value="1"/>
</dbReference>
<evidence type="ECO:0000313" key="5">
    <source>
        <dbReference type="Proteomes" id="UP001154282"/>
    </source>
</evidence>
<gene>
    <name evidence="4" type="ORF">LITE_LOCUS49774</name>
</gene>
<dbReference type="Pfam" id="PF01535">
    <property type="entry name" value="PPR"/>
    <property type="match status" value="1"/>
</dbReference>
<dbReference type="PANTHER" id="PTHR46128:SF358">
    <property type="entry name" value="TETRATRICOPEPTIDE REPEAT (TPR)-LIKE SUPERFAMILY PROTEIN"/>
    <property type="match status" value="1"/>
</dbReference>
<organism evidence="4 5">
    <name type="scientific">Linum tenue</name>
    <dbReference type="NCBI Taxonomy" id="586396"/>
    <lineage>
        <taxon>Eukaryota</taxon>
        <taxon>Viridiplantae</taxon>
        <taxon>Streptophyta</taxon>
        <taxon>Embryophyta</taxon>
        <taxon>Tracheophyta</taxon>
        <taxon>Spermatophyta</taxon>
        <taxon>Magnoliopsida</taxon>
        <taxon>eudicotyledons</taxon>
        <taxon>Gunneridae</taxon>
        <taxon>Pentapetalae</taxon>
        <taxon>rosids</taxon>
        <taxon>fabids</taxon>
        <taxon>Malpighiales</taxon>
        <taxon>Linaceae</taxon>
        <taxon>Linum</taxon>
    </lineage>
</organism>
<evidence type="ECO:0008006" key="6">
    <source>
        <dbReference type="Google" id="ProtNLM"/>
    </source>
</evidence>
<dbReference type="Pfam" id="PF13041">
    <property type="entry name" value="PPR_2"/>
    <property type="match status" value="1"/>
</dbReference>
<feature type="repeat" description="PPR" evidence="3">
    <location>
        <begin position="198"/>
        <end position="232"/>
    </location>
</feature>
<evidence type="ECO:0000256" key="1">
    <source>
        <dbReference type="ARBA" id="ARBA00007626"/>
    </source>
</evidence>
<evidence type="ECO:0000313" key="4">
    <source>
        <dbReference type="EMBL" id="CAI0560662.1"/>
    </source>
</evidence>
<dbReference type="Pfam" id="PF12854">
    <property type="entry name" value="PPR_1"/>
    <property type="match status" value="3"/>
</dbReference>
<protein>
    <recommendedName>
        <fullName evidence="6">Pentatricopeptide repeat-containing protein</fullName>
    </recommendedName>
</protein>
<evidence type="ECO:0000256" key="2">
    <source>
        <dbReference type="ARBA" id="ARBA00022737"/>
    </source>
</evidence>
<feature type="repeat" description="PPR" evidence="3">
    <location>
        <begin position="127"/>
        <end position="161"/>
    </location>
</feature>
<accession>A0AAV0RVW1</accession>
<feature type="repeat" description="PPR" evidence="3">
    <location>
        <begin position="9"/>
        <end position="43"/>
    </location>
</feature>
<comment type="similarity">
    <text evidence="1">Belongs to the PPR family. P subfamily.</text>
</comment>
<keyword evidence="5" id="KW-1185">Reference proteome</keyword>
<name>A0AAV0RVW1_9ROSI</name>
<feature type="repeat" description="PPR" evidence="3">
    <location>
        <begin position="44"/>
        <end position="78"/>
    </location>
</feature>
<dbReference type="InterPro" id="IPR011990">
    <property type="entry name" value="TPR-like_helical_dom_sf"/>
</dbReference>
<feature type="repeat" description="PPR" evidence="3">
    <location>
        <begin position="79"/>
        <end position="113"/>
    </location>
</feature>
<comment type="caution">
    <text evidence="4">The sequence shown here is derived from an EMBL/GenBank/DDBJ whole genome shotgun (WGS) entry which is preliminary data.</text>
</comment>